<dbReference type="PROSITE" id="PS50937">
    <property type="entry name" value="HTH_MERR_2"/>
    <property type="match status" value="1"/>
</dbReference>
<dbReference type="Gene3D" id="1.10.490.50">
    <property type="entry name" value="Antibiotic binding domain of TipA-like multidrug resistance regulators"/>
    <property type="match status" value="1"/>
</dbReference>
<feature type="domain" description="HTH merR-type" evidence="5">
    <location>
        <begin position="2"/>
        <end position="71"/>
    </location>
</feature>
<reference evidence="6" key="2">
    <citation type="submission" date="2020-10" db="EMBL/GenBank/DDBJ databases">
        <title>Comparative genomics of the Acetobacterium genus.</title>
        <authorList>
            <person name="Marshall C."/>
            <person name="May H."/>
            <person name="Norman S."/>
        </authorList>
    </citation>
    <scope>NUCLEOTIDE SEQUENCE</scope>
    <source>
        <strain evidence="6">DER-2019</strain>
    </source>
</reference>
<keyword evidence="1" id="KW-0805">Transcription regulation</keyword>
<dbReference type="OrthoDB" id="9814833at2"/>
<dbReference type="SMART" id="SM00422">
    <property type="entry name" value="HTH_MERR"/>
    <property type="match status" value="1"/>
</dbReference>
<protein>
    <submittedName>
        <fullName evidence="6">MerR family transcriptional regulator</fullName>
    </submittedName>
</protein>
<dbReference type="SUPFAM" id="SSF89082">
    <property type="entry name" value="Antibiotic binding domain of TipA-like multidrug resistance regulators"/>
    <property type="match status" value="1"/>
</dbReference>
<evidence type="ECO:0000256" key="1">
    <source>
        <dbReference type="ARBA" id="ARBA00023015"/>
    </source>
</evidence>
<evidence type="ECO:0000256" key="2">
    <source>
        <dbReference type="ARBA" id="ARBA00023125"/>
    </source>
</evidence>
<dbReference type="Proteomes" id="UP000616595">
    <property type="component" value="Unassembled WGS sequence"/>
</dbReference>
<dbReference type="RefSeq" id="WP_148566669.1">
    <property type="nucleotide sequence ID" value="NZ_RXYA01000005.1"/>
</dbReference>
<accession>A0A923HV13</accession>
<dbReference type="PANTHER" id="PTHR30204:SF90">
    <property type="entry name" value="HTH-TYPE TRANSCRIPTIONAL ACTIVATOR MTA"/>
    <property type="match status" value="1"/>
</dbReference>
<organism evidence="6 7">
    <name type="scientific">Acetobacterium paludosum</name>
    <dbReference type="NCBI Taxonomy" id="52693"/>
    <lineage>
        <taxon>Bacteria</taxon>
        <taxon>Bacillati</taxon>
        <taxon>Bacillota</taxon>
        <taxon>Clostridia</taxon>
        <taxon>Eubacteriales</taxon>
        <taxon>Eubacteriaceae</taxon>
        <taxon>Acetobacterium</taxon>
    </lineage>
</organism>
<proteinExistence type="predicted"/>
<evidence type="ECO:0000313" key="6">
    <source>
        <dbReference type="EMBL" id="MBC3887682.1"/>
    </source>
</evidence>
<evidence type="ECO:0000256" key="4">
    <source>
        <dbReference type="ARBA" id="ARBA00023163"/>
    </source>
</evidence>
<gene>
    <name evidence="6" type="ORF">GH810_05105</name>
</gene>
<dbReference type="GO" id="GO:0003677">
    <property type="term" value="F:DNA binding"/>
    <property type="evidence" value="ECO:0007669"/>
    <property type="project" value="UniProtKB-KW"/>
</dbReference>
<dbReference type="Gene3D" id="1.10.1660.10">
    <property type="match status" value="1"/>
</dbReference>
<dbReference type="SUPFAM" id="SSF46955">
    <property type="entry name" value="Putative DNA-binding domain"/>
    <property type="match status" value="1"/>
</dbReference>
<dbReference type="Pfam" id="PF07739">
    <property type="entry name" value="TipAS"/>
    <property type="match status" value="1"/>
</dbReference>
<keyword evidence="7" id="KW-1185">Reference proteome</keyword>
<dbReference type="GO" id="GO:0003700">
    <property type="term" value="F:DNA-binding transcription factor activity"/>
    <property type="evidence" value="ECO:0007669"/>
    <property type="project" value="InterPro"/>
</dbReference>
<keyword evidence="2" id="KW-0238">DNA-binding</keyword>
<keyword evidence="4" id="KW-0804">Transcription</keyword>
<evidence type="ECO:0000313" key="7">
    <source>
        <dbReference type="Proteomes" id="UP000616595"/>
    </source>
</evidence>
<evidence type="ECO:0000256" key="3">
    <source>
        <dbReference type="ARBA" id="ARBA00023159"/>
    </source>
</evidence>
<dbReference type="CDD" id="cd01106">
    <property type="entry name" value="HTH_TipAL-Mta"/>
    <property type="match status" value="1"/>
</dbReference>
<dbReference type="InterPro" id="IPR036244">
    <property type="entry name" value="TipA-like_antibiotic-bd"/>
</dbReference>
<dbReference type="EMBL" id="WJBD01000004">
    <property type="protein sequence ID" value="MBC3887682.1"/>
    <property type="molecule type" value="Genomic_DNA"/>
</dbReference>
<dbReference type="InterPro" id="IPR009061">
    <property type="entry name" value="DNA-bd_dom_put_sf"/>
</dbReference>
<sequence length="245" mass="29175">MKMTVKEVSNLTGASVRTLHYYHSEGILIPSEISQNNYRYYDEDNLKKLQNILFLRELDFSIQEIKHILSDPNYDQIESFTKQRNLLLLKRDRLDNLINLLDKKTKGENNMNFEPFDMKKIEEMKITYENEVKERWGNSQAYTQYENKTNHYTPENWEEIHNEAENIYTDFINNMNKSPENPEVQELVAKWQQHISNHYYDCTKEILSGLGMMYVCDERFKKNIDEHGEGLAQFMSNAIAIYTSK</sequence>
<dbReference type="InterPro" id="IPR047057">
    <property type="entry name" value="MerR_fam"/>
</dbReference>
<dbReference type="InterPro" id="IPR000551">
    <property type="entry name" value="MerR-type_HTH_dom"/>
</dbReference>
<dbReference type="AlphaFoldDB" id="A0A923HV13"/>
<comment type="caution">
    <text evidence="6">The sequence shown here is derived from an EMBL/GenBank/DDBJ whole genome shotgun (WGS) entry which is preliminary data.</text>
</comment>
<dbReference type="InterPro" id="IPR012925">
    <property type="entry name" value="TipAS_dom"/>
</dbReference>
<name>A0A923HV13_9FIRM</name>
<dbReference type="PANTHER" id="PTHR30204">
    <property type="entry name" value="REDOX-CYCLING DRUG-SENSING TRANSCRIPTIONAL ACTIVATOR SOXR"/>
    <property type="match status" value="1"/>
</dbReference>
<dbReference type="Pfam" id="PF13411">
    <property type="entry name" value="MerR_1"/>
    <property type="match status" value="1"/>
</dbReference>
<keyword evidence="3" id="KW-0010">Activator</keyword>
<evidence type="ECO:0000259" key="5">
    <source>
        <dbReference type="PROSITE" id="PS50937"/>
    </source>
</evidence>
<reference evidence="6" key="1">
    <citation type="submission" date="2019-10" db="EMBL/GenBank/DDBJ databases">
        <authorList>
            <person name="Ross D.E."/>
            <person name="Gulliver D."/>
        </authorList>
    </citation>
    <scope>NUCLEOTIDE SEQUENCE</scope>
    <source>
        <strain evidence="6">DER-2019</strain>
    </source>
</reference>